<evidence type="ECO:0000256" key="1">
    <source>
        <dbReference type="SAM" id="Phobius"/>
    </source>
</evidence>
<dbReference type="EMBL" id="LWDV01000007">
    <property type="protein sequence ID" value="OCL27725.1"/>
    <property type="molecule type" value="Genomic_DNA"/>
</dbReference>
<keyword evidence="1" id="KW-0472">Membrane</keyword>
<organism evidence="2 3">
    <name type="scientific">Orenia metallireducens</name>
    <dbReference type="NCBI Taxonomy" id="1413210"/>
    <lineage>
        <taxon>Bacteria</taxon>
        <taxon>Bacillati</taxon>
        <taxon>Bacillota</taxon>
        <taxon>Clostridia</taxon>
        <taxon>Halanaerobiales</taxon>
        <taxon>Halobacteroidaceae</taxon>
        <taxon>Orenia</taxon>
    </lineage>
</organism>
<keyword evidence="1" id="KW-1133">Transmembrane helix</keyword>
<dbReference type="OrthoDB" id="1908850at2"/>
<dbReference type="AlphaFoldDB" id="A0A1C0ABG4"/>
<proteinExistence type="predicted"/>
<reference evidence="2 3" key="2">
    <citation type="submission" date="2016-08" db="EMBL/GenBank/DDBJ databases">
        <title>Orenia metallireducens sp. nov. strain Z6, a Novel Metal-reducing Firmicute from the Deep Subsurface.</title>
        <authorList>
            <person name="Maxim B.I."/>
            <person name="Kenneth K."/>
            <person name="Flynn T.M."/>
            <person name="Oloughlin E.J."/>
            <person name="Locke R.A."/>
            <person name="Weber J.R."/>
            <person name="Egan S.M."/>
            <person name="Mackie R.I."/>
            <person name="Cann I.K."/>
        </authorList>
    </citation>
    <scope>NUCLEOTIDE SEQUENCE [LARGE SCALE GENOMIC DNA]</scope>
    <source>
        <strain evidence="2 3">Z6</strain>
    </source>
</reference>
<reference evidence="3" key="1">
    <citation type="submission" date="2016-07" db="EMBL/GenBank/DDBJ databases">
        <authorList>
            <person name="Florea S."/>
            <person name="Webb J.S."/>
            <person name="Jaromczyk J."/>
            <person name="Schardl C.L."/>
        </authorList>
    </citation>
    <scope>NUCLEOTIDE SEQUENCE [LARGE SCALE GENOMIC DNA]</scope>
    <source>
        <strain evidence="3">Z6</strain>
    </source>
</reference>
<feature type="transmembrane region" description="Helical" evidence="1">
    <location>
        <begin position="88"/>
        <end position="107"/>
    </location>
</feature>
<keyword evidence="3" id="KW-1185">Reference proteome</keyword>
<name>A0A1C0ABG4_9FIRM</name>
<feature type="transmembrane region" description="Helical" evidence="1">
    <location>
        <begin position="21"/>
        <end position="44"/>
    </location>
</feature>
<accession>A0A1C0ABG4</accession>
<sequence length="113" mass="12905">MAVGIAIAGIMRDVSMIGLTYSIIESFPTLFLVIIGGTLGRGAIWSIEKWIDKKVEEDNEIINGGNINMLKNQFEFKIKGVIYMPGKYVLRNIFEAFLFPILLRFVWDKMIRC</sequence>
<protein>
    <submittedName>
        <fullName evidence="2">Uncharacterized protein</fullName>
    </submittedName>
</protein>
<comment type="caution">
    <text evidence="2">The sequence shown here is derived from an EMBL/GenBank/DDBJ whole genome shotgun (WGS) entry which is preliminary data.</text>
</comment>
<evidence type="ECO:0000313" key="3">
    <source>
        <dbReference type="Proteomes" id="UP000093514"/>
    </source>
</evidence>
<gene>
    <name evidence="2" type="ORF">U472_04010</name>
</gene>
<dbReference type="RefSeq" id="WP_068715755.1">
    <property type="nucleotide sequence ID" value="NZ_LWDV01000007.1"/>
</dbReference>
<evidence type="ECO:0000313" key="2">
    <source>
        <dbReference type="EMBL" id="OCL27725.1"/>
    </source>
</evidence>
<dbReference type="Proteomes" id="UP000093514">
    <property type="component" value="Unassembled WGS sequence"/>
</dbReference>
<keyword evidence="1" id="KW-0812">Transmembrane</keyword>